<sequence length="205" mass="23397">MRFKIFIICLSSVCIATSCFAQQILPIYNSKSLQNSTLNIFSDSGNLSITAYNANIIKLTLSKEKITPDTTSTLKPVNVRVTQNLESIFFTTDSLIIAVAKFDLSIKIMNKLEKLLTENKSFFINNPKQNLLYSLEKEEVFLSVSKRGKTSKKLDDKFLFKSNKGYFLSFEKSENSKAEVINNTFSFKQNKEPISYLFFTKDLIN</sequence>
<keyword evidence="3" id="KW-1185">Reference proteome</keyword>
<gene>
    <name evidence="2" type="ORF">ACFSSE_10220</name>
</gene>
<name>A0ABW5TSL2_9SPHI</name>
<dbReference type="Proteomes" id="UP001597546">
    <property type="component" value="Unassembled WGS sequence"/>
</dbReference>
<feature type="chain" id="PRO_5045262014" description="Auto-transporter adhesin head GIN domain-containing protein" evidence="1">
    <location>
        <begin position="22"/>
        <end position="205"/>
    </location>
</feature>
<protein>
    <recommendedName>
        <fullName evidence="4">Auto-transporter adhesin head GIN domain-containing protein</fullName>
    </recommendedName>
</protein>
<keyword evidence="1" id="KW-0732">Signal</keyword>
<dbReference type="Gene3D" id="2.60.40.1760">
    <property type="entry name" value="glycosyl hydrolase (family 31)"/>
    <property type="match status" value="1"/>
</dbReference>
<dbReference type="RefSeq" id="WP_379100883.1">
    <property type="nucleotide sequence ID" value="NZ_JBHULV010000029.1"/>
</dbReference>
<feature type="signal peptide" evidence="1">
    <location>
        <begin position="1"/>
        <end position="21"/>
    </location>
</feature>
<dbReference type="PROSITE" id="PS51257">
    <property type="entry name" value="PROKAR_LIPOPROTEIN"/>
    <property type="match status" value="1"/>
</dbReference>
<reference evidence="3" key="1">
    <citation type="journal article" date="2019" name="Int. J. Syst. Evol. Microbiol.">
        <title>The Global Catalogue of Microorganisms (GCM) 10K type strain sequencing project: providing services to taxonomists for standard genome sequencing and annotation.</title>
        <authorList>
            <consortium name="The Broad Institute Genomics Platform"/>
            <consortium name="The Broad Institute Genome Sequencing Center for Infectious Disease"/>
            <person name="Wu L."/>
            <person name="Ma J."/>
        </authorList>
    </citation>
    <scope>NUCLEOTIDE SEQUENCE [LARGE SCALE GENOMIC DNA]</scope>
    <source>
        <strain evidence="3">KCTC 42456</strain>
    </source>
</reference>
<evidence type="ECO:0008006" key="4">
    <source>
        <dbReference type="Google" id="ProtNLM"/>
    </source>
</evidence>
<dbReference type="EMBL" id="JBHULV010000029">
    <property type="protein sequence ID" value="MFD2732076.1"/>
    <property type="molecule type" value="Genomic_DNA"/>
</dbReference>
<accession>A0ABW5TSL2</accession>
<proteinExistence type="predicted"/>
<evidence type="ECO:0000313" key="2">
    <source>
        <dbReference type="EMBL" id="MFD2732076.1"/>
    </source>
</evidence>
<organism evidence="2 3">
    <name type="scientific">Pedobacter alpinus</name>
    <dbReference type="NCBI Taxonomy" id="1590643"/>
    <lineage>
        <taxon>Bacteria</taxon>
        <taxon>Pseudomonadati</taxon>
        <taxon>Bacteroidota</taxon>
        <taxon>Sphingobacteriia</taxon>
        <taxon>Sphingobacteriales</taxon>
        <taxon>Sphingobacteriaceae</taxon>
        <taxon>Pedobacter</taxon>
    </lineage>
</organism>
<comment type="caution">
    <text evidence="2">The sequence shown here is derived from an EMBL/GenBank/DDBJ whole genome shotgun (WGS) entry which is preliminary data.</text>
</comment>
<evidence type="ECO:0000313" key="3">
    <source>
        <dbReference type="Proteomes" id="UP001597546"/>
    </source>
</evidence>
<evidence type="ECO:0000256" key="1">
    <source>
        <dbReference type="SAM" id="SignalP"/>
    </source>
</evidence>